<sequence length="65" mass="7409">MQRLSGLDASFLYLETASQPLHVCSILDLDTSTMPGGYTFDRFRDNLALRIKAMPQFREKIADSR</sequence>
<organism evidence="2">
    <name type="scientific">Mycobacterium xenopi 4042</name>
    <dbReference type="NCBI Taxonomy" id="1299334"/>
    <lineage>
        <taxon>Bacteria</taxon>
        <taxon>Bacillati</taxon>
        <taxon>Actinomycetota</taxon>
        <taxon>Actinomycetes</taxon>
        <taxon>Mycobacteriales</taxon>
        <taxon>Mycobacteriaceae</taxon>
        <taxon>Mycobacterium</taxon>
    </lineage>
</organism>
<dbReference type="PATRIC" id="fig|1299334.3.peg.2274"/>
<evidence type="ECO:0000313" key="2">
    <source>
        <dbReference type="EMBL" id="EUA65645.1"/>
    </source>
</evidence>
<gene>
    <name evidence="2" type="ORF">I553_8114</name>
</gene>
<protein>
    <submittedName>
        <fullName evidence="2">Wax ester synthase-like Acyl-CoA acyltransferase domain protein</fullName>
    </submittedName>
</protein>
<dbReference type="GO" id="GO:0045017">
    <property type="term" value="P:glycerolipid biosynthetic process"/>
    <property type="evidence" value="ECO:0007669"/>
    <property type="project" value="InterPro"/>
</dbReference>
<accession>X8DDS0</accession>
<keyword evidence="2" id="KW-0012">Acyltransferase</keyword>
<evidence type="ECO:0000259" key="1">
    <source>
        <dbReference type="Pfam" id="PF03007"/>
    </source>
</evidence>
<reference evidence="2" key="1">
    <citation type="submission" date="2014-01" db="EMBL/GenBank/DDBJ databases">
        <authorList>
            <person name="Brown-Elliot B."/>
            <person name="Wallace R."/>
            <person name="Lenaerts A."/>
            <person name="Ordway D."/>
            <person name="DeGroote M.A."/>
            <person name="Parker T."/>
            <person name="Sizemore C."/>
            <person name="Tallon L.J."/>
            <person name="Sadzewicz L.K."/>
            <person name="Sengamalay N."/>
            <person name="Fraser C.M."/>
            <person name="Hine E."/>
            <person name="Shefchek K.A."/>
            <person name="Das S.P."/>
            <person name="Tettelin H."/>
        </authorList>
    </citation>
    <scope>NUCLEOTIDE SEQUENCE [LARGE SCALE GENOMIC DNA]</scope>
    <source>
        <strain evidence="2">4042</strain>
    </source>
</reference>
<dbReference type="AlphaFoldDB" id="X8DDS0"/>
<name>X8DDS0_MYCXE</name>
<proteinExistence type="predicted"/>
<keyword evidence="2" id="KW-0808">Transferase</keyword>
<comment type="caution">
    <text evidence="2">The sequence shown here is derived from an EMBL/GenBank/DDBJ whole genome shotgun (WGS) entry which is preliminary data.</text>
</comment>
<dbReference type="Pfam" id="PF03007">
    <property type="entry name" value="WS_DGAT_cat"/>
    <property type="match status" value="1"/>
</dbReference>
<feature type="domain" description="O-acyltransferase WSD1-like N-terminal" evidence="1">
    <location>
        <begin position="4"/>
        <end position="63"/>
    </location>
</feature>
<dbReference type="InterPro" id="IPR004255">
    <property type="entry name" value="O-acyltransferase_WSD1_N"/>
</dbReference>
<dbReference type="GO" id="GO:0004144">
    <property type="term" value="F:diacylglycerol O-acyltransferase activity"/>
    <property type="evidence" value="ECO:0007669"/>
    <property type="project" value="InterPro"/>
</dbReference>
<dbReference type="EMBL" id="JAOB01000026">
    <property type="protein sequence ID" value="EUA65645.1"/>
    <property type="molecule type" value="Genomic_DNA"/>
</dbReference>